<dbReference type="Proteomes" id="UP000183567">
    <property type="component" value="Unassembled WGS sequence"/>
</dbReference>
<keyword evidence="2" id="KW-1185">Reference proteome</keyword>
<accession>A0A1J8PPP9</accession>
<dbReference type="EMBL" id="LVVM01005358">
    <property type="protein sequence ID" value="OJA10869.1"/>
    <property type="molecule type" value="Genomic_DNA"/>
</dbReference>
<gene>
    <name evidence="1" type="ORF">AZE42_06012</name>
</gene>
<name>A0A1J8PPP9_9AGAM</name>
<protein>
    <submittedName>
        <fullName evidence="1">Uncharacterized protein</fullName>
    </submittedName>
</protein>
<sequence length="15" mass="1937">MRGASRDWMRYRRVP</sequence>
<organism evidence="1 2">
    <name type="scientific">Rhizopogon vesiculosus</name>
    <dbReference type="NCBI Taxonomy" id="180088"/>
    <lineage>
        <taxon>Eukaryota</taxon>
        <taxon>Fungi</taxon>
        <taxon>Dikarya</taxon>
        <taxon>Basidiomycota</taxon>
        <taxon>Agaricomycotina</taxon>
        <taxon>Agaricomycetes</taxon>
        <taxon>Agaricomycetidae</taxon>
        <taxon>Boletales</taxon>
        <taxon>Suillineae</taxon>
        <taxon>Rhizopogonaceae</taxon>
        <taxon>Rhizopogon</taxon>
    </lineage>
</organism>
<reference evidence="1 2" key="1">
    <citation type="submission" date="2016-03" db="EMBL/GenBank/DDBJ databases">
        <title>Comparative genomics of the ectomycorrhizal sister species Rhizopogon vinicolor and Rhizopogon vesiculosus (Basidiomycota: Boletales) reveals a divergence of the mating type B locus.</title>
        <authorList>
            <person name="Mujic A.B."/>
            <person name="Kuo A."/>
            <person name="Tritt A."/>
            <person name="Lipzen A."/>
            <person name="Chen C."/>
            <person name="Johnson J."/>
            <person name="Sharma A."/>
            <person name="Barry K."/>
            <person name="Grigoriev I.V."/>
            <person name="Spatafora J.W."/>
        </authorList>
    </citation>
    <scope>NUCLEOTIDE SEQUENCE [LARGE SCALE GENOMIC DNA]</scope>
    <source>
        <strain evidence="1 2">AM-OR11-056</strain>
    </source>
</reference>
<evidence type="ECO:0000313" key="1">
    <source>
        <dbReference type="EMBL" id="OJA10869.1"/>
    </source>
</evidence>
<comment type="caution">
    <text evidence="1">The sequence shown here is derived from an EMBL/GenBank/DDBJ whole genome shotgun (WGS) entry which is preliminary data.</text>
</comment>
<evidence type="ECO:0000313" key="2">
    <source>
        <dbReference type="Proteomes" id="UP000183567"/>
    </source>
</evidence>
<proteinExistence type="predicted"/>